<organism evidence="1">
    <name type="scientific">Albugo laibachii Nc14</name>
    <dbReference type="NCBI Taxonomy" id="890382"/>
    <lineage>
        <taxon>Eukaryota</taxon>
        <taxon>Sar</taxon>
        <taxon>Stramenopiles</taxon>
        <taxon>Oomycota</taxon>
        <taxon>Peronosporomycetes</taxon>
        <taxon>Albuginales</taxon>
        <taxon>Albuginaceae</taxon>
        <taxon>Albugo</taxon>
    </lineage>
</organism>
<proteinExistence type="predicted"/>
<dbReference type="HOGENOM" id="CLU_1144296_0_0_1"/>
<protein>
    <submittedName>
        <fullName evidence="1">AlNc14C29G2751 protein</fullName>
    </submittedName>
</protein>
<reference evidence="1" key="1">
    <citation type="journal article" date="2011" name="PLoS Biol.">
        <title>Gene gain and loss during evolution of obligate parasitism in the white rust pathogen of Arabidopsis thaliana.</title>
        <authorList>
            <person name="Kemen E."/>
            <person name="Gardiner A."/>
            <person name="Schultz-Larsen T."/>
            <person name="Kemen A.C."/>
            <person name="Balmuth A.L."/>
            <person name="Robert-Seilaniantz A."/>
            <person name="Bailey K."/>
            <person name="Holub E."/>
            <person name="Studholme D.J."/>
            <person name="Maclean D."/>
            <person name="Jones J.D."/>
        </authorList>
    </citation>
    <scope>NUCLEOTIDE SEQUENCE</scope>
</reference>
<dbReference type="AlphaFoldDB" id="F0W7D6"/>
<dbReference type="SUPFAM" id="SSF57903">
    <property type="entry name" value="FYVE/PHD zinc finger"/>
    <property type="match status" value="1"/>
</dbReference>
<name>F0W7D6_9STRA</name>
<reference evidence="1" key="2">
    <citation type="submission" date="2011-02" db="EMBL/GenBank/DDBJ databases">
        <authorList>
            <person name="MacLean D."/>
        </authorList>
    </citation>
    <scope>NUCLEOTIDE SEQUENCE</scope>
</reference>
<sequence length="243" mass="27893">MSDSSSLVSHGNTLPIMNNETTCLINEELQPFAIDNSTFQVKEASKMASDSVQQFLNEEKLSKKVDMKKQLCVFCQHLQNISSLMSCLVCGMAYHSRCVALYIQPSALENTSLSVEKRQRIKQVIDDLAKCTACQNASSNFCRDELFNLNCQCRVCTQPEMVIPYRKKMLFLMLKNRVRLDDCVPRIVDEQSDFEKITSSEIVKEKTTMMKQKLIRRIKETRMPSLKRQSTRMNFTKTSADSK</sequence>
<dbReference type="EMBL" id="FR824074">
    <property type="protein sequence ID" value="CCA17035.1"/>
    <property type="molecule type" value="Genomic_DNA"/>
</dbReference>
<dbReference type="InterPro" id="IPR011011">
    <property type="entry name" value="Znf_FYVE_PHD"/>
</dbReference>
<evidence type="ECO:0000313" key="1">
    <source>
        <dbReference type="EMBL" id="CCA17035.1"/>
    </source>
</evidence>
<accession>F0W7D6</accession>
<gene>
    <name evidence="1" type="primary">AlNc14C29G2751</name>
    <name evidence="1" type="ORF">ALNC14_031780</name>
</gene>